<gene>
    <name evidence="2" type="ORF">HPB48_019590</name>
</gene>
<dbReference type="OrthoDB" id="6509545at2759"/>
<reference evidence="2 3" key="1">
    <citation type="journal article" date="2020" name="Cell">
        <title>Large-Scale Comparative Analyses of Tick Genomes Elucidate Their Genetic Diversity and Vector Capacities.</title>
        <authorList>
            <consortium name="Tick Genome and Microbiome Consortium (TIGMIC)"/>
            <person name="Jia N."/>
            <person name="Wang J."/>
            <person name="Shi W."/>
            <person name="Du L."/>
            <person name="Sun Y."/>
            <person name="Zhan W."/>
            <person name="Jiang J.F."/>
            <person name="Wang Q."/>
            <person name="Zhang B."/>
            <person name="Ji P."/>
            <person name="Bell-Sakyi L."/>
            <person name="Cui X.M."/>
            <person name="Yuan T.T."/>
            <person name="Jiang B.G."/>
            <person name="Yang W.F."/>
            <person name="Lam T.T."/>
            <person name="Chang Q.C."/>
            <person name="Ding S.J."/>
            <person name="Wang X.J."/>
            <person name="Zhu J.G."/>
            <person name="Ruan X.D."/>
            <person name="Zhao L."/>
            <person name="Wei J.T."/>
            <person name="Ye R.Z."/>
            <person name="Que T.C."/>
            <person name="Du C.H."/>
            <person name="Zhou Y.H."/>
            <person name="Cheng J.X."/>
            <person name="Dai P.F."/>
            <person name="Guo W.B."/>
            <person name="Han X.H."/>
            <person name="Huang E.J."/>
            <person name="Li L.F."/>
            <person name="Wei W."/>
            <person name="Gao Y.C."/>
            <person name="Liu J.Z."/>
            <person name="Shao H.Z."/>
            <person name="Wang X."/>
            <person name="Wang C.C."/>
            <person name="Yang T.C."/>
            <person name="Huo Q.B."/>
            <person name="Li W."/>
            <person name="Chen H.Y."/>
            <person name="Chen S.E."/>
            <person name="Zhou L.G."/>
            <person name="Ni X.B."/>
            <person name="Tian J.H."/>
            <person name="Sheng Y."/>
            <person name="Liu T."/>
            <person name="Pan Y.S."/>
            <person name="Xia L.Y."/>
            <person name="Li J."/>
            <person name="Zhao F."/>
            <person name="Cao W.C."/>
        </authorList>
    </citation>
    <scope>NUCLEOTIDE SEQUENCE [LARGE SCALE GENOMIC DNA]</scope>
    <source>
        <strain evidence="2">HaeL-2018</strain>
    </source>
</reference>
<dbReference type="AlphaFoldDB" id="A0A9J6FG31"/>
<organism evidence="2 3">
    <name type="scientific">Haemaphysalis longicornis</name>
    <name type="common">Bush tick</name>
    <dbReference type="NCBI Taxonomy" id="44386"/>
    <lineage>
        <taxon>Eukaryota</taxon>
        <taxon>Metazoa</taxon>
        <taxon>Ecdysozoa</taxon>
        <taxon>Arthropoda</taxon>
        <taxon>Chelicerata</taxon>
        <taxon>Arachnida</taxon>
        <taxon>Acari</taxon>
        <taxon>Parasitiformes</taxon>
        <taxon>Ixodida</taxon>
        <taxon>Ixodoidea</taxon>
        <taxon>Ixodidae</taxon>
        <taxon>Haemaphysalinae</taxon>
        <taxon>Haemaphysalis</taxon>
    </lineage>
</organism>
<dbReference type="EMBL" id="JABSTR010000001">
    <property type="protein sequence ID" value="KAH9360988.1"/>
    <property type="molecule type" value="Genomic_DNA"/>
</dbReference>
<accession>A0A9J6FG31</accession>
<protein>
    <submittedName>
        <fullName evidence="2">Uncharacterized protein</fullName>
    </submittedName>
</protein>
<comment type="caution">
    <text evidence="2">The sequence shown here is derived from an EMBL/GenBank/DDBJ whole genome shotgun (WGS) entry which is preliminary data.</text>
</comment>
<evidence type="ECO:0000313" key="3">
    <source>
        <dbReference type="Proteomes" id="UP000821853"/>
    </source>
</evidence>
<feature type="region of interest" description="Disordered" evidence="1">
    <location>
        <begin position="53"/>
        <end position="74"/>
    </location>
</feature>
<evidence type="ECO:0000313" key="2">
    <source>
        <dbReference type="EMBL" id="KAH9360988.1"/>
    </source>
</evidence>
<name>A0A9J6FG31_HAELO</name>
<feature type="compositionally biased region" description="Polar residues" evidence="1">
    <location>
        <begin position="65"/>
        <end position="74"/>
    </location>
</feature>
<sequence length="74" mass="8098">MSRKASETTGNAFSSRKLRKRQKTWEQQRLYSIKNPLMGKAVANPYGGGRVSAGPPPIGVPPANLQYNNVDDVP</sequence>
<keyword evidence="3" id="KW-1185">Reference proteome</keyword>
<evidence type="ECO:0000256" key="1">
    <source>
        <dbReference type="SAM" id="MobiDB-lite"/>
    </source>
</evidence>
<dbReference type="Proteomes" id="UP000821853">
    <property type="component" value="Chromosome 1"/>
</dbReference>
<dbReference type="VEuPathDB" id="VectorBase:HLOH_042767"/>
<proteinExistence type="predicted"/>
<feature type="region of interest" description="Disordered" evidence="1">
    <location>
        <begin position="1"/>
        <end position="26"/>
    </location>
</feature>